<protein>
    <submittedName>
        <fullName evidence="1">Uncharacterized protein</fullName>
    </submittedName>
</protein>
<gene>
    <name evidence="1" type="ORF">ETAA8_00060</name>
</gene>
<organism evidence="1 2">
    <name type="scientific">Anatilimnocola aggregata</name>
    <dbReference type="NCBI Taxonomy" id="2528021"/>
    <lineage>
        <taxon>Bacteria</taxon>
        <taxon>Pseudomonadati</taxon>
        <taxon>Planctomycetota</taxon>
        <taxon>Planctomycetia</taxon>
        <taxon>Pirellulales</taxon>
        <taxon>Pirellulaceae</taxon>
        <taxon>Anatilimnocola</taxon>
    </lineage>
</organism>
<sequence>MITFSRRLARRVRAVFRRALRPSPRETSPSVAIVATPRTFRFTARNARIAVAYEEAGRFAPAELAVPLSFFDDCAGSRTDLVQLTPAESNALIARWDDDGVQQLLVVEQRPLPKSTDFPSLPEQLTKNPPRLMTALRDAAETTDATSLRYALGCIQIRGKRGEIAATDGRQLLLQRGFEFPFEDDLLIGRHHVFQASELLAADHVAVGLHDGWFTLRAGNWTVQIKVESEGRFPRVDDIIPPVLRSVASCRISPADGRRLVRSLTLLPSDDEQDSPVTIDLNGHFAVRARSPRFATPVEVTLTGHQPQGEPLRVAVNRRYLERVGKLGLGELHLFGRNAVLHARDEQRSYIWMPLAASAIVPPVPADPALTRAAA</sequence>
<dbReference type="Gene3D" id="3.10.150.10">
    <property type="entry name" value="DNA Polymerase III, subunit A, domain 2"/>
    <property type="match status" value="1"/>
</dbReference>
<dbReference type="AlphaFoldDB" id="A0A517Y418"/>
<accession>A0A517Y418</accession>
<reference evidence="1 2" key="1">
    <citation type="submission" date="2019-02" db="EMBL/GenBank/DDBJ databases">
        <title>Deep-cultivation of Planctomycetes and their phenomic and genomic characterization uncovers novel biology.</title>
        <authorList>
            <person name="Wiegand S."/>
            <person name="Jogler M."/>
            <person name="Boedeker C."/>
            <person name="Pinto D."/>
            <person name="Vollmers J."/>
            <person name="Rivas-Marin E."/>
            <person name="Kohn T."/>
            <person name="Peeters S.H."/>
            <person name="Heuer A."/>
            <person name="Rast P."/>
            <person name="Oberbeckmann S."/>
            <person name="Bunk B."/>
            <person name="Jeske O."/>
            <person name="Meyerdierks A."/>
            <person name="Storesund J.E."/>
            <person name="Kallscheuer N."/>
            <person name="Luecker S."/>
            <person name="Lage O.M."/>
            <person name="Pohl T."/>
            <person name="Merkel B.J."/>
            <person name="Hornburger P."/>
            <person name="Mueller R.-W."/>
            <person name="Bruemmer F."/>
            <person name="Labrenz M."/>
            <person name="Spormann A.M."/>
            <person name="Op den Camp H."/>
            <person name="Overmann J."/>
            <person name="Amann R."/>
            <person name="Jetten M.S.M."/>
            <person name="Mascher T."/>
            <person name="Medema M.H."/>
            <person name="Devos D.P."/>
            <person name="Kaster A.-K."/>
            <person name="Ovreas L."/>
            <person name="Rohde M."/>
            <person name="Galperin M.Y."/>
            <person name="Jogler C."/>
        </authorList>
    </citation>
    <scope>NUCLEOTIDE SEQUENCE [LARGE SCALE GENOMIC DNA]</scope>
    <source>
        <strain evidence="1 2">ETA_A8</strain>
    </source>
</reference>
<dbReference type="Gene3D" id="3.70.10.10">
    <property type="match status" value="1"/>
</dbReference>
<keyword evidence="2" id="KW-1185">Reference proteome</keyword>
<evidence type="ECO:0000313" key="1">
    <source>
        <dbReference type="EMBL" id="QDU24945.1"/>
    </source>
</evidence>
<name>A0A517Y418_9BACT</name>
<dbReference type="OrthoDB" id="215904at2"/>
<evidence type="ECO:0000313" key="2">
    <source>
        <dbReference type="Proteomes" id="UP000315017"/>
    </source>
</evidence>
<dbReference type="Proteomes" id="UP000315017">
    <property type="component" value="Chromosome"/>
</dbReference>
<dbReference type="KEGG" id="aagg:ETAA8_00060"/>
<dbReference type="RefSeq" id="WP_145083035.1">
    <property type="nucleotide sequence ID" value="NZ_CP036274.1"/>
</dbReference>
<proteinExistence type="predicted"/>
<dbReference type="EMBL" id="CP036274">
    <property type="protein sequence ID" value="QDU24945.1"/>
    <property type="molecule type" value="Genomic_DNA"/>
</dbReference>